<dbReference type="PANTHER" id="PTHR43856">
    <property type="entry name" value="CARDIOLIPIN HYDROLASE"/>
    <property type="match status" value="1"/>
</dbReference>
<dbReference type="EMBL" id="LR134441">
    <property type="protein sequence ID" value="VEH96981.1"/>
    <property type="molecule type" value="Genomic_DNA"/>
</dbReference>
<gene>
    <name evidence="9" type="primary">pld_1</name>
    <name evidence="9" type="ORF">NCTC13489_00665</name>
</gene>
<dbReference type="GO" id="GO:0004630">
    <property type="term" value="F:phospholipase D activity"/>
    <property type="evidence" value="ECO:0007669"/>
    <property type="project" value="UniProtKB-EC"/>
</dbReference>
<evidence type="ECO:0000313" key="10">
    <source>
        <dbReference type="Proteomes" id="UP000270036"/>
    </source>
</evidence>
<dbReference type="InterPro" id="IPR001736">
    <property type="entry name" value="PLipase_D/transphosphatidylase"/>
</dbReference>
<dbReference type="Gene3D" id="3.30.870.10">
    <property type="entry name" value="Endonuclease Chain A"/>
    <property type="match status" value="2"/>
</dbReference>
<keyword evidence="7" id="KW-0443">Lipid metabolism</keyword>
<sequence>MKKHLLLFILVLQSIVISSQISFKERDYKITYHENSIDLKFDYPVTAKAFSGRYHNDEVVLENKITNQLVYTLKDTPPGSIIKLNYQLLEGENTGFQTSYVATASKSTGTIDVYFNHPVNTSYSQVQHAVNLGNTMVDKLVEYINACTTTLDIAIYNTFSPSQETGIAGAINAAFARGVQVRIVYDGGTNNSMLPLLNSDIQRIASPGGRNYGLMHNKFVIFDANHSDPNKPVVWTGSTNWTKNQIDGPDKNNSIVIQDQTLALGYQIEFEEMWGSSTSTPIPFNSRFGAYKLDNTPHTYNIGGKIVNSYFSPSDGTNSKILETINSANTDINIAIMLITREDISSALVSKFSNDIVSTQLVMDTQNPQGNQKVYLQNELGEGRVKTDRTTGVMHHKFMVVDNYNSNSDPMVLTGSHNWSLGAETKNDENTLIVHDLNIANQYYQAFAYLYELSGGTIVNPLAVIDNQVTASKYQIYPNPSNGIFNIKSERIISGNSDVRIYDTTGRKIYQQNFVNFNTAKIDLTMQPSGVYFVSISNASGQSHLKIIKQ</sequence>
<dbReference type="GO" id="GO:0016891">
    <property type="term" value="F:RNA endonuclease activity producing 5'-phosphomonoesters, hydrolytic mechanism"/>
    <property type="evidence" value="ECO:0007669"/>
    <property type="project" value="TreeGrafter"/>
</dbReference>
<feature type="domain" description="PLD phosphodiesterase" evidence="8">
    <location>
        <begin position="390"/>
        <end position="423"/>
    </location>
</feature>
<dbReference type="GO" id="GO:0006793">
    <property type="term" value="P:phosphorus metabolic process"/>
    <property type="evidence" value="ECO:0007669"/>
    <property type="project" value="UniProtKB-ARBA"/>
</dbReference>
<evidence type="ECO:0000256" key="5">
    <source>
        <dbReference type="ARBA" id="ARBA00022801"/>
    </source>
</evidence>
<keyword evidence="6" id="KW-0442">Lipid degradation</keyword>
<organism evidence="9 10">
    <name type="scientific">Kaistella antarctica</name>
    <dbReference type="NCBI Taxonomy" id="266748"/>
    <lineage>
        <taxon>Bacteria</taxon>
        <taxon>Pseudomonadati</taxon>
        <taxon>Bacteroidota</taxon>
        <taxon>Flavobacteriia</taxon>
        <taxon>Flavobacteriales</taxon>
        <taxon>Weeksellaceae</taxon>
        <taxon>Chryseobacterium group</taxon>
        <taxon>Kaistella</taxon>
    </lineage>
</organism>
<evidence type="ECO:0000259" key="8">
    <source>
        <dbReference type="PROSITE" id="PS50035"/>
    </source>
</evidence>
<evidence type="ECO:0000256" key="2">
    <source>
        <dbReference type="ARBA" id="ARBA00008664"/>
    </source>
</evidence>
<feature type="domain" description="PLD phosphodiesterase" evidence="8">
    <location>
        <begin position="211"/>
        <end position="245"/>
    </location>
</feature>
<evidence type="ECO:0000256" key="7">
    <source>
        <dbReference type="ARBA" id="ARBA00023098"/>
    </source>
</evidence>
<dbReference type="NCBIfam" id="TIGR04183">
    <property type="entry name" value="Por_Secre_tail"/>
    <property type="match status" value="1"/>
</dbReference>
<dbReference type="OrthoDB" id="9762009at2"/>
<dbReference type="RefSeq" id="WP_051803854.1">
    <property type="nucleotide sequence ID" value="NZ_FOIX01000003.1"/>
</dbReference>
<evidence type="ECO:0000256" key="4">
    <source>
        <dbReference type="ARBA" id="ARBA00022729"/>
    </source>
</evidence>
<accession>A0A3S4W217</accession>
<comment type="catalytic activity">
    <reaction evidence="1">
        <text>a 1,2-diacyl-sn-glycero-3-phosphocholine + H2O = a 1,2-diacyl-sn-glycero-3-phosphate + choline + H(+)</text>
        <dbReference type="Rhea" id="RHEA:14445"/>
        <dbReference type="ChEBI" id="CHEBI:15354"/>
        <dbReference type="ChEBI" id="CHEBI:15377"/>
        <dbReference type="ChEBI" id="CHEBI:15378"/>
        <dbReference type="ChEBI" id="CHEBI:57643"/>
        <dbReference type="ChEBI" id="CHEBI:58608"/>
        <dbReference type="EC" id="3.1.4.4"/>
    </reaction>
</comment>
<dbReference type="EC" id="3.1.4.4" evidence="3"/>
<dbReference type="PROSITE" id="PS50035">
    <property type="entry name" value="PLD"/>
    <property type="match status" value="2"/>
</dbReference>
<dbReference type="KEGG" id="cant:NCTC13489_00665"/>
<dbReference type="Pfam" id="PF13091">
    <property type="entry name" value="PLDc_2"/>
    <property type="match status" value="2"/>
</dbReference>
<name>A0A3S4W217_9FLAO</name>
<evidence type="ECO:0000256" key="1">
    <source>
        <dbReference type="ARBA" id="ARBA00000798"/>
    </source>
</evidence>
<dbReference type="PANTHER" id="PTHR43856:SF1">
    <property type="entry name" value="MITOCHONDRIAL CARDIOLIPIN HYDROLASE"/>
    <property type="match status" value="1"/>
</dbReference>
<dbReference type="Pfam" id="PF18962">
    <property type="entry name" value="Por_Secre_tail"/>
    <property type="match status" value="1"/>
</dbReference>
<dbReference type="InterPro" id="IPR051406">
    <property type="entry name" value="PLD_domain"/>
</dbReference>
<dbReference type="SMART" id="SM00155">
    <property type="entry name" value="PLDc"/>
    <property type="match status" value="2"/>
</dbReference>
<keyword evidence="5 9" id="KW-0378">Hydrolase</keyword>
<protein>
    <recommendedName>
        <fullName evidence="3">phospholipase D</fullName>
        <ecNumber evidence="3">3.1.4.4</ecNumber>
    </recommendedName>
</protein>
<evidence type="ECO:0000256" key="3">
    <source>
        <dbReference type="ARBA" id="ARBA00012027"/>
    </source>
</evidence>
<proteinExistence type="inferred from homology"/>
<keyword evidence="4" id="KW-0732">Signal</keyword>
<reference evidence="9 10" key="1">
    <citation type="submission" date="2018-12" db="EMBL/GenBank/DDBJ databases">
        <authorList>
            <consortium name="Pathogen Informatics"/>
        </authorList>
    </citation>
    <scope>NUCLEOTIDE SEQUENCE [LARGE SCALE GENOMIC DNA]</scope>
    <source>
        <strain evidence="9 10">NCTC13489</strain>
    </source>
</reference>
<dbReference type="SUPFAM" id="SSF56024">
    <property type="entry name" value="Phospholipase D/nuclease"/>
    <property type="match status" value="2"/>
</dbReference>
<dbReference type="GO" id="GO:0016042">
    <property type="term" value="P:lipid catabolic process"/>
    <property type="evidence" value="ECO:0007669"/>
    <property type="project" value="UniProtKB-KW"/>
</dbReference>
<dbReference type="Proteomes" id="UP000270036">
    <property type="component" value="Chromosome"/>
</dbReference>
<dbReference type="InterPro" id="IPR025202">
    <property type="entry name" value="PLD-like_dom"/>
</dbReference>
<comment type="similarity">
    <text evidence="2">Belongs to the phospholipase D family.</text>
</comment>
<dbReference type="AlphaFoldDB" id="A0A3S4W217"/>
<dbReference type="InterPro" id="IPR026444">
    <property type="entry name" value="Secre_tail"/>
</dbReference>
<evidence type="ECO:0000313" key="9">
    <source>
        <dbReference type="EMBL" id="VEH96981.1"/>
    </source>
</evidence>
<evidence type="ECO:0000256" key="6">
    <source>
        <dbReference type="ARBA" id="ARBA00022963"/>
    </source>
</evidence>